<dbReference type="Proteomes" id="UP000481252">
    <property type="component" value="Unassembled WGS sequence"/>
</dbReference>
<reference evidence="1 2" key="1">
    <citation type="submission" date="2020-02" db="EMBL/GenBank/DDBJ databases">
        <title>Genome sequence of the type strain CGMCC 1.15528 of Mesorhizobium zhangyense.</title>
        <authorList>
            <person name="Gao J."/>
            <person name="Sun J."/>
        </authorList>
    </citation>
    <scope>NUCLEOTIDE SEQUENCE [LARGE SCALE GENOMIC DNA]</scope>
    <source>
        <strain evidence="1 2">CGMCC 1.15528</strain>
    </source>
</reference>
<comment type="caution">
    <text evidence="1">The sequence shown here is derived from an EMBL/GenBank/DDBJ whole genome shotgun (WGS) entry which is preliminary data.</text>
</comment>
<evidence type="ECO:0000313" key="2">
    <source>
        <dbReference type="Proteomes" id="UP000481252"/>
    </source>
</evidence>
<accession>A0A7C9R5A2</accession>
<dbReference type="RefSeq" id="WP_165114467.1">
    <property type="nucleotide sequence ID" value="NZ_JAAKZG010000002.1"/>
</dbReference>
<evidence type="ECO:0000313" key="1">
    <source>
        <dbReference type="EMBL" id="NGN40176.1"/>
    </source>
</evidence>
<dbReference type="AlphaFoldDB" id="A0A7C9R5A2"/>
<dbReference type="EMBL" id="JAAKZG010000002">
    <property type="protein sequence ID" value="NGN40176.1"/>
    <property type="molecule type" value="Genomic_DNA"/>
</dbReference>
<sequence>MARAFLDHKLDCKTCGTIRLDIPEDAGEDTPIHCSTCHGYLGTWGELQRDFIHQSGDGVFDLDHGKIQQK</sequence>
<gene>
    <name evidence="1" type="ORF">G6N74_03790</name>
</gene>
<proteinExistence type="predicted"/>
<protein>
    <submittedName>
        <fullName evidence="1">Uncharacterized protein</fullName>
    </submittedName>
</protein>
<keyword evidence="2" id="KW-1185">Reference proteome</keyword>
<name>A0A7C9R5A2_9HYPH</name>
<organism evidence="1 2">
    <name type="scientific">Mesorhizobium zhangyense</name>
    <dbReference type="NCBI Taxonomy" id="1776730"/>
    <lineage>
        <taxon>Bacteria</taxon>
        <taxon>Pseudomonadati</taxon>
        <taxon>Pseudomonadota</taxon>
        <taxon>Alphaproteobacteria</taxon>
        <taxon>Hyphomicrobiales</taxon>
        <taxon>Phyllobacteriaceae</taxon>
        <taxon>Mesorhizobium</taxon>
    </lineage>
</organism>